<dbReference type="Pfam" id="PF05673">
    <property type="entry name" value="DUF815"/>
    <property type="match status" value="1"/>
</dbReference>
<dbReference type="RefSeq" id="WP_226393952.1">
    <property type="nucleotide sequence ID" value="NZ_JADCKL010000001.1"/>
</dbReference>
<protein>
    <submittedName>
        <fullName evidence="1">ATP-binding protein</fullName>
    </submittedName>
</protein>
<dbReference type="SUPFAM" id="SSF52540">
    <property type="entry name" value="P-loop containing nucleoside triphosphate hydrolases"/>
    <property type="match status" value="1"/>
</dbReference>
<dbReference type="PANTHER" id="PTHR42935">
    <property type="entry name" value="SLR0930 PROTEIN"/>
    <property type="match status" value="1"/>
</dbReference>
<name>A0ABR9RGT9_9FIRM</name>
<reference evidence="1 2" key="1">
    <citation type="submission" date="2020-10" db="EMBL/GenBank/DDBJ databases">
        <title>ChiBAC.</title>
        <authorList>
            <person name="Zenner C."/>
            <person name="Hitch T.C.A."/>
            <person name="Clavel T."/>
        </authorList>
    </citation>
    <scope>NUCLEOTIDE SEQUENCE [LARGE SCALE GENOMIC DNA]</scope>
    <source>
        <strain evidence="1 2">DSM 108991</strain>
    </source>
</reference>
<dbReference type="Gene3D" id="3.40.50.300">
    <property type="entry name" value="P-loop containing nucleotide triphosphate hydrolases"/>
    <property type="match status" value="1"/>
</dbReference>
<comment type="caution">
    <text evidence="1">The sequence shown here is derived from an EMBL/GenBank/DDBJ whole genome shotgun (WGS) entry which is preliminary data.</text>
</comment>
<keyword evidence="2" id="KW-1185">Reference proteome</keyword>
<keyword evidence="1" id="KW-0067">ATP-binding</keyword>
<evidence type="ECO:0000313" key="2">
    <source>
        <dbReference type="Proteomes" id="UP000758652"/>
    </source>
</evidence>
<evidence type="ECO:0000313" key="1">
    <source>
        <dbReference type="EMBL" id="MBE5061847.1"/>
    </source>
</evidence>
<keyword evidence="1" id="KW-0547">Nucleotide-binding</keyword>
<dbReference type="GO" id="GO:0005524">
    <property type="term" value="F:ATP binding"/>
    <property type="evidence" value="ECO:0007669"/>
    <property type="project" value="UniProtKB-KW"/>
</dbReference>
<dbReference type="Proteomes" id="UP000758652">
    <property type="component" value="Unassembled WGS sequence"/>
</dbReference>
<dbReference type="PANTHER" id="PTHR42935:SF1">
    <property type="entry name" value="SLR0930 PROTEIN"/>
    <property type="match status" value="1"/>
</dbReference>
<accession>A0ABR9RGT9</accession>
<organism evidence="1 2">
    <name type="scientific">Claveliimonas monacensis</name>
    <dbReference type="NCBI Taxonomy" id="2779351"/>
    <lineage>
        <taxon>Bacteria</taxon>
        <taxon>Bacillati</taxon>
        <taxon>Bacillota</taxon>
        <taxon>Clostridia</taxon>
        <taxon>Lachnospirales</taxon>
        <taxon>Lachnospiraceae</taxon>
        <taxon>Claveliimonas</taxon>
    </lineage>
</organism>
<dbReference type="InterPro" id="IPR027417">
    <property type="entry name" value="P-loop_NTPase"/>
</dbReference>
<gene>
    <name evidence="1" type="ORF">INF30_01000</name>
</gene>
<dbReference type="EMBL" id="JADCKL010000001">
    <property type="protein sequence ID" value="MBE5061847.1"/>
    <property type="molecule type" value="Genomic_DNA"/>
</dbReference>
<proteinExistence type="predicted"/>
<dbReference type="InterPro" id="IPR008533">
    <property type="entry name" value="DUF815"/>
</dbReference>
<sequence length="433" mass="49645">MRVHELIIYKNLEQEQILNDMTFLMENYNNEYYNEEDLKSLLFACTGSILELCVDHGFEGNLWHDYLTFLLANDENAYSTSCEIVGETGGSINKVALHDFAIFKELFDYDFSAMEAGLGVDCVSMILDYTGSGTHGSVFNGRIRDRICALAKSLGQTKDAEEFKASVTQFYKEFGVGKLGLHKAFRVAHDEEGVHIVPITKIAHVQLDELVGYESAKKKLIDNTEAFVKGRRANNCLLFGDAGTGKSSSIKAILNKYYDQGLRMIEVYKHQFQDLNDVIAQIKNRNYKFIIYMDDLSFEEFEIEYKYLKAVIEGGLERKPDNVLIYATSNRRHLIRESFRDKEERDEELHTNDTVQEKLSLVARFGVTIYFGKPAKKEFQEIVRQLAKRNGIEMDEEKLLLEANRWELNHGGMSGRTAQQFIDYLLGMETQSC</sequence>